<dbReference type="GO" id="GO:0033862">
    <property type="term" value="F:UMP kinase activity"/>
    <property type="evidence" value="ECO:0007669"/>
    <property type="project" value="UniProtKB-EC"/>
</dbReference>
<evidence type="ECO:0000256" key="5">
    <source>
        <dbReference type="ARBA" id="ARBA00022741"/>
    </source>
</evidence>
<reference evidence="11 12" key="1">
    <citation type="submission" date="2016-01" db="EMBL/GenBank/DDBJ databases">
        <title>Highly variable Streptococcus oralis are common among viridans streptococci isolated from primates.</title>
        <authorList>
            <person name="Denapaite D."/>
            <person name="Rieger M."/>
            <person name="Koendgen S."/>
            <person name="Brueckner R."/>
            <person name="Ochigava I."/>
            <person name="Kappeler P."/>
            <person name="Maetz-Rensing K."/>
            <person name="Leendertz F."/>
            <person name="Hakenbeck R."/>
        </authorList>
    </citation>
    <scope>NUCLEOTIDE SEQUENCE [LARGE SCALE GENOMIC DNA]</scope>
    <source>
        <strain evidence="11 12">DD07</strain>
    </source>
</reference>
<accession>A0A139NDP0</accession>
<keyword evidence="6 11" id="KW-0418">Kinase</keyword>
<dbReference type="InterPro" id="IPR036393">
    <property type="entry name" value="AceGlu_kinase-like_sf"/>
</dbReference>
<gene>
    <name evidence="11" type="ORF">SGODD07_00243</name>
</gene>
<evidence type="ECO:0000313" key="12">
    <source>
        <dbReference type="Proteomes" id="UP000070096"/>
    </source>
</evidence>
<protein>
    <recommendedName>
        <fullName evidence="3">UMP kinase</fullName>
        <ecNumber evidence="3">2.7.4.22</ecNumber>
    </recommendedName>
    <alternativeName>
        <fullName evidence="9">Uridine monophosphate kinase</fullName>
    </alternativeName>
</protein>
<keyword evidence="8" id="KW-0665">Pyrimidine biosynthesis</keyword>
<dbReference type="Proteomes" id="UP000070096">
    <property type="component" value="Unassembled WGS sequence"/>
</dbReference>
<evidence type="ECO:0000256" key="2">
    <source>
        <dbReference type="ARBA" id="ARBA00007614"/>
    </source>
</evidence>
<keyword evidence="4" id="KW-0808">Transferase</keyword>
<dbReference type="GO" id="GO:0005524">
    <property type="term" value="F:ATP binding"/>
    <property type="evidence" value="ECO:0007669"/>
    <property type="project" value="UniProtKB-KW"/>
</dbReference>
<dbReference type="PANTHER" id="PTHR42833:SF4">
    <property type="entry name" value="URIDYLATE KINASE PUMPKIN, CHLOROPLASTIC"/>
    <property type="match status" value="1"/>
</dbReference>
<keyword evidence="5" id="KW-0547">Nucleotide-binding</keyword>
<evidence type="ECO:0000256" key="1">
    <source>
        <dbReference type="ARBA" id="ARBA00004791"/>
    </source>
</evidence>
<dbReference type="EMBL" id="LQRC01000043">
    <property type="protein sequence ID" value="KXT74196.1"/>
    <property type="molecule type" value="Genomic_DNA"/>
</dbReference>
<evidence type="ECO:0000256" key="7">
    <source>
        <dbReference type="ARBA" id="ARBA00022840"/>
    </source>
</evidence>
<organism evidence="11 12">
    <name type="scientific">Streptococcus gordonii</name>
    <dbReference type="NCBI Taxonomy" id="1302"/>
    <lineage>
        <taxon>Bacteria</taxon>
        <taxon>Bacillati</taxon>
        <taxon>Bacillota</taxon>
        <taxon>Bacilli</taxon>
        <taxon>Lactobacillales</taxon>
        <taxon>Streptococcaceae</taxon>
        <taxon>Streptococcus</taxon>
    </lineage>
</organism>
<evidence type="ECO:0000256" key="9">
    <source>
        <dbReference type="ARBA" id="ARBA00032092"/>
    </source>
</evidence>
<evidence type="ECO:0000256" key="4">
    <source>
        <dbReference type="ARBA" id="ARBA00022679"/>
    </source>
</evidence>
<comment type="pathway">
    <text evidence="1">Pyrimidine metabolism; CTP biosynthesis via de novo pathway; UDP from UMP (UMPK route): step 1/1.</text>
</comment>
<comment type="similarity">
    <text evidence="2">Belongs to the UMP kinase family.</text>
</comment>
<feature type="domain" description="Aspartate/glutamate/uridylate kinase" evidence="10">
    <location>
        <begin position="5"/>
        <end position="58"/>
    </location>
</feature>
<dbReference type="Gene3D" id="3.40.1160.10">
    <property type="entry name" value="Acetylglutamate kinase-like"/>
    <property type="match status" value="1"/>
</dbReference>
<proteinExistence type="inferred from homology"/>
<dbReference type="PANTHER" id="PTHR42833">
    <property type="entry name" value="URIDYLATE KINASE"/>
    <property type="match status" value="1"/>
</dbReference>
<dbReference type="Pfam" id="PF00696">
    <property type="entry name" value="AA_kinase"/>
    <property type="match status" value="1"/>
</dbReference>
<dbReference type="GO" id="GO:0006225">
    <property type="term" value="P:UDP biosynthetic process"/>
    <property type="evidence" value="ECO:0007669"/>
    <property type="project" value="TreeGrafter"/>
</dbReference>
<evidence type="ECO:0000256" key="3">
    <source>
        <dbReference type="ARBA" id="ARBA00012899"/>
    </source>
</evidence>
<evidence type="ECO:0000313" key="11">
    <source>
        <dbReference type="EMBL" id="KXT74196.1"/>
    </source>
</evidence>
<dbReference type="InterPro" id="IPR001048">
    <property type="entry name" value="Asp/Glu/Uridylate_kinase"/>
</dbReference>
<comment type="caution">
    <text evidence="11">The sequence shown here is derived from an EMBL/GenBank/DDBJ whole genome shotgun (WGS) entry which is preliminary data.</text>
</comment>
<evidence type="ECO:0000256" key="8">
    <source>
        <dbReference type="ARBA" id="ARBA00022975"/>
    </source>
</evidence>
<keyword evidence="7" id="KW-0067">ATP-binding</keyword>
<sequence length="82" mass="8975">MAKNGVDGVYNADPKKDKTAVKFDELTHRDVISKGLRIMDSTASTLSMDNDIDLVVFNMNEAGNIKRVVFGEQIGTTVSNNL</sequence>
<name>A0A139NDP0_STRGN</name>
<dbReference type="PATRIC" id="fig|1302.21.peg.272"/>
<dbReference type="AlphaFoldDB" id="A0A139NDP0"/>
<evidence type="ECO:0000259" key="10">
    <source>
        <dbReference type="Pfam" id="PF00696"/>
    </source>
</evidence>
<dbReference type="EC" id="2.7.4.22" evidence="3"/>
<dbReference type="SUPFAM" id="SSF53633">
    <property type="entry name" value="Carbamate kinase-like"/>
    <property type="match status" value="1"/>
</dbReference>
<evidence type="ECO:0000256" key="6">
    <source>
        <dbReference type="ARBA" id="ARBA00022777"/>
    </source>
</evidence>